<feature type="compositionally biased region" description="Low complexity" evidence="3">
    <location>
        <begin position="99"/>
        <end position="109"/>
    </location>
</feature>
<evidence type="ECO:0000256" key="3">
    <source>
        <dbReference type="SAM" id="MobiDB-lite"/>
    </source>
</evidence>
<dbReference type="OrthoDB" id="4207594at2759"/>
<dbReference type="InterPro" id="IPR000504">
    <property type="entry name" value="RRM_dom"/>
</dbReference>
<dbReference type="PANTHER" id="PTHR48027">
    <property type="entry name" value="HETEROGENEOUS NUCLEAR RIBONUCLEOPROTEIN 87F-RELATED"/>
    <property type="match status" value="1"/>
</dbReference>
<protein>
    <submittedName>
        <fullName evidence="5">Putative RNA-binding protein RbpE (Trinotate prediction)</fullName>
    </submittedName>
</protein>
<evidence type="ECO:0000313" key="5">
    <source>
        <dbReference type="EMBL" id="NDJ94474.1"/>
    </source>
</evidence>
<feature type="region of interest" description="Disordered" evidence="3">
    <location>
        <begin position="74"/>
        <end position="139"/>
    </location>
</feature>
<dbReference type="PROSITE" id="PS50102">
    <property type="entry name" value="RRM"/>
    <property type="match status" value="1"/>
</dbReference>
<name>A0A6G3MKG9_HENSL</name>
<accession>A0A6G3MKG9</accession>
<dbReference type="AlphaFoldDB" id="A0A6G3MKG9"/>
<sequence>MSHNNTLFVGNIPYSMTKDGLYRLFEDFGTISNATISLDRETQRSRGFGYVSFEQEANAQKAVEECDGMLHEERTLKVQISRPRESRDGGDRPPRRGYSDYNRGGSSSRGRYRDDRPRYNDNDRYSDRGREERYKRPEY</sequence>
<dbReference type="SMART" id="SM00360">
    <property type="entry name" value="RRM"/>
    <property type="match status" value="1"/>
</dbReference>
<evidence type="ECO:0000259" key="4">
    <source>
        <dbReference type="PROSITE" id="PS50102"/>
    </source>
</evidence>
<dbReference type="EMBL" id="GHBP01008896">
    <property type="protein sequence ID" value="NDJ94474.1"/>
    <property type="molecule type" value="Transcribed_RNA"/>
</dbReference>
<dbReference type="SUPFAM" id="SSF54928">
    <property type="entry name" value="RNA-binding domain, RBD"/>
    <property type="match status" value="1"/>
</dbReference>
<dbReference type="InterPro" id="IPR035979">
    <property type="entry name" value="RBD_domain_sf"/>
</dbReference>
<dbReference type="Gene3D" id="3.30.70.330">
    <property type="match status" value="1"/>
</dbReference>
<evidence type="ECO:0000256" key="2">
    <source>
        <dbReference type="PROSITE-ProRule" id="PRU00176"/>
    </source>
</evidence>
<feature type="domain" description="RRM" evidence="4">
    <location>
        <begin position="5"/>
        <end position="83"/>
    </location>
</feature>
<reference evidence="5" key="1">
    <citation type="submission" date="2018-11" db="EMBL/GenBank/DDBJ databases">
        <title>Henneguya salminicola genome and transcriptome.</title>
        <authorList>
            <person name="Yahalomi D."/>
            <person name="Atkinson S.D."/>
            <person name="Neuhof M."/>
            <person name="Chang E.S."/>
            <person name="Philippe H."/>
            <person name="Cartwright P."/>
            <person name="Bartholomew J.L."/>
            <person name="Huchon D."/>
        </authorList>
    </citation>
    <scope>NUCLEOTIDE SEQUENCE</scope>
    <source>
        <strain evidence="5">Hz1</strain>
        <tissue evidence="5">Whole</tissue>
    </source>
</reference>
<organism evidence="5">
    <name type="scientific">Henneguya salminicola</name>
    <name type="common">Myxosporean</name>
    <dbReference type="NCBI Taxonomy" id="69463"/>
    <lineage>
        <taxon>Eukaryota</taxon>
        <taxon>Metazoa</taxon>
        <taxon>Cnidaria</taxon>
        <taxon>Myxozoa</taxon>
        <taxon>Myxosporea</taxon>
        <taxon>Bivalvulida</taxon>
        <taxon>Platysporina</taxon>
        <taxon>Myxobolidae</taxon>
        <taxon>Henneguya</taxon>
    </lineage>
</organism>
<feature type="compositionally biased region" description="Basic and acidic residues" evidence="3">
    <location>
        <begin position="111"/>
        <end position="139"/>
    </location>
</feature>
<evidence type="ECO:0000256" key="1">
    <source>
        <dbReference type="ARBA" id="ARBA00022884"/>
    </source>
</evidence>
<proteinExistence type="predicted"/>
<dbReference type="GO" id="GO:0003723">
    <property type="term" value="F:RNA binding"/>
    <property type="evidence" value="ECO:0007669"/>
    <property type="project" value="UniProtKB-UniRule"/>
</dbReference>
<feature type="compositionally biased region" description="Basic and acidic residues" evidence="3">
    <location>
        <begin position="74"/>
        <end position="98"/>
    </location>
</feature>
<dbReference type="Pfam" id="PF00076">
    <property type="entry name" value="RRM_1"/>
    <property type="match status" value="1"/>
</dbReference>
<dbReference type="InterPro" id="IPR012677">
    <property type="entry name" value="Nucleotide-bd_a/b_plait_sf"/>
</dbReference>
<keyword evidence="1 2" id="KW-0694">RNA-binding</keyword>
<dbReference type="InterPro" id="IPR052462">
    <property type="entry name" value="SLIRP/GR-RBP-like"/>
</dbReference>